<evidence type="ECO:0000256" key="2">
    <source>
        <dbReference type="ARBA" id="ARBA00023315"/>
    </source>
</evidence>
<evidence type="ECO:0000256" key="1">
    <source>
        <dbReference type="ARBA" id="ARBA00022679"/>
    </source>
</evidence>
<keyword evidence="2" id="KW-0012">Acyltransferase</keyword>
<proteinExistence type="predicted"/>
<keyword evidence="7" id="KW-1185">Reference proteome</keyword>
<protein>
    <submittedName>
        <fullName evidence="5">N-acetyltransferase</fullName>
    </submittedName>
</protein>
<reference evidence="4 7" key="2">
    <citation type="submission" date="2021-05" db="EMBL/GenBank/DDBJ databases">
        <title>Complete Genome Sequence of Stenotrophomonas pavanii strain Y.</title>
        <authorList>
            <person name="Dohra H."/>
            <person name="Mohad Din A.R.J."/>
            <person name="Suzuki K."/>
            <person name="Fatma A."/>
            <person name="Honjyo M."/>
            <person name="Nishimura T."/>
            <person name="Moriuch R."/>
            <person name="Masuda K."/>
            <person name="Minoura A."/>
            <person name="Tashiro Y."/>
            <person name="Futamata H."/>
        </authorList>
    </citation>
    <scope>NUCLEOTIDE SEQUENCE [LARGE SCALE GENOMIC DNA]</scope>
    <source>
        <strain evidence="4">Berkeley</strain>
        <strain evidence="7">Y</strain>
    </source>
</reference>
<keyword evidence="1 5" id="KW-0808">Transferase</keyword>
<dbReference type="GO" id="GO:0016747">
    <property type="term" value="F:acyltransferase activity, transferring groups other than amino-acyl groups"/>
    <property type="evidence" value="ECO:0007669"/>
    <property type="project" value="InterPro"/>
</dbReference>
<dbReference type="Pfam" id="PF00583">
    <property type="entry name" value="Acetyltransf_1"/>
    <property type="match status" value="1"/>
</dbReference>
<dbReference type="CDD" id="cd04301">
    <property type="entry name" value="NAT_SF"/>
    <property type="match status" value="1"/>
</dbReference>
<dbReference type="PROSITE" id="PS51186">
    <property type="entry name" value="GNAT"/>
    <property type="match status" value="1"/>
</dbReference>
<dbReference type="InterPro" id="IPR050832">
    <property type="entry name" value="Bact_Acetyltransf"/>
</dbReference>
<dbReference type="SUPFAM" id="SSF55729">
    <property type="entry name" value="Acyl-CoA N-acyltransferases (Nat)"/>
    <property type="match status" value="1"/>
</dbReference>
<evidence type="ECO:0000313" key="6">
    <source>
        <dbReference type="Proteomes" id="UP000197904"/>
    </source>
</evidence>
<evidence type="ECO:0000259" key="3">
    <source>
        <dbReference type="PROSITE" id="PS51186"/>
    </source>
</evidence>
<dbReference type="RefSeq" id="WP_049464829.1">
    <property type="nucleotide sequence ID" value="NZ_AP024684.1"/>
</dbReference>
<dbReference type="Proteomes" id="UP000197904">
    <property type="component" value="Unassembled WGS sequence"/>
</dbReference>
<dbReference type="PANTHER" id="PTHR43877:SF1">
    <property type="entry name" value="ACETYLTRANSFERASE"/>
    <property type="match status" value="1"/>
</dbReference>
<dbReference type="Proteomes" id="UP000825066">
    <property type="component" value="Chromosome"/>
</dbReference>
<evidence type="ECO:0000313" key="5">
    <source>
        <dbReference type="EMBL" id="OWR34953.1"/>
    </source>
</evidence>
<dbReference type="Gene3D" id="3.40.630.30">
    <property type="match status" value="1"/>
</dbReference>
<sequence>MNYTIRPESNKDRAGIHALTEAAFRDAPHSSHTEQFIVDALRSRGELSLSLVAEKDGQVVGHIALSPVTISDGSTGWFGVGPISVLPGCQGQGIGAALMHAALDALRRQGAQGCVVLGEPSYYGRFGFHAEPGLALPGVPATYFQALSLVPPIAQGEVRYSAAFEANAPPVD</sequence>
<name>A0A246L2J3_9GAMM</name>
<feature type="domain" description="N-acetyltransferase" evidence="3">
    <location>
        <begin position="3"/>
        <end position="154"/>
    </location>
</feature>
<reference evidence="5 6" key="1">
    <citation type="submission" date="2017-06" db="EMBL/GenBank/DDBJ databases">
        <authorList>
            <person name="Kim H.J."/>
            <person name="Triplett B.A."/>
        </authorList>
    </citation>
    <scope>NUCLEOTIDE SEQUENCE [LARGE SCALE GENOMIC DNA]</scope>
    <source>
        <strain evidence="5 6">S18795</strain>
    </source>
</reference>
<dbReference type="InterPro" id="IPR016181">
    <property type="entry name" value="Acyl_CoA_acyltransferase"/>
</dbReference>
<dbReference type="AlphaFoldDB" id="A0A246L2J3"/>
<organism evidence="5 6">
    <name type="scientific">Stenotrophomonas pavanii</name>
    <dbReference type="NCBI Taxonomy" id="487698"/>
    <lineage>
        <taxon>Bacteria</taxon>
        <taxon>Pseudomonadati</taxon>
        <taxon>Pseudomonadota</taxon>
        <taxon>Gammaproteobacteria</taxon>
        <taxon>Lysobacterales</taxon>
        <taxon>Lysobacteraceae</taxon>
        <taxon>Stenotrophomonas</taxon>
    </lineage>
</organism>
<dbReference type="PANTHER" id="PTHR43877">
    <property type="entry name" value="AMINOALKYLPHOSPHONATE N-ACETYLTRANSFERASE-RELATED-RELATED"/>
    <property type="match status" value="1"/>
</dbReference>
<evidence type="ECO:0000313" key="4">
    <source>
        <dbReference type="EMBL" id="BCX44472.1"/>
    </source>
</evidence>
<dbReference type="EMBL" id="NIXP01000018">
    <property type="protein sequence ID" value="OWR34953.1"/>
    <property type="molecule type" value="Genomic_DNA"/>
</dbReference>
<dbReference type="InterPro" id="IPR000182">
    <property type="entry name" value="GNAT_dom"/>
</dbReference>
<accession>A0A246L2J3</accession>
<gene>
    <name evidence="5" type="ORF">CEE55_04480</name>
    <name evidence="4" type="ORF">STNY_R26780</name>
</gene>
<dbReference type="EMBL" id="AP024684">
    <property type="protein sequence ID" value="BCX44472.1"/>
    <property type="molecule type" value="Genomic_DNA"/>
</dbReference>
<evidence type="ECO:0000313" key="7">
    <source>
        <dbReference type="Proteomes" id="UP000825066"/>
    </source>
</evidence>